<dbReference type="InterPro" id="IPR008937">
    <property type="entry name" value="Ras-like_GEF"/>
</dbReference>
<dbReference type="OrthoDB" id="546434at2759"/>
<proteinExistence type="predicted"/>
<feature type="compositionally biased region" description="Basic and acidic residues" evidence="3">
    <location>
        <begin position="7"/>
        <end position="17"/>
    </location>
</feature>
<dbReference type="GO" id="GO:0007265">
    <property type="term" value="P:Ras protein signal transduction"/>
    <property type="evidence" value="ECO:0007669"/>
    <property type="project" value="TreeGrafter"/>
</dbReference>
<feature type="region of interest" description="Disordered" evidence="3">
    <location>
        <begin position="939"/>
        <end position="964"/>
    </location>
</feature>
<reference evidence="6 7" key="1">
    <citation type="journal article" date="2019" name="Sci. Rep.">
        <title>Nanopore sequencing improves the draft genome of the human pathogenic amoeba Naegleria fowleri.</title>
        <authorList>
            <person name="Liechti N."/>
            <person name="Schurch N."/>
            <person name="Bruggmann R."/>
            <person name="Wittwer M."/>
        </authorList>
    </citation>
    <scope>NUCLEOTIDE SEQUENCE [LARGE SCALE GENOMIC DNA]</scope>
    <source>
        <strain evidence="6 7">ATCC 30894</strain>
    </source>
</reference>
<keyword evidence="1 2" id="KW-0344">Guanine-nucleotide releasing factor</keyword>
<protein>
    <recommendedName>
        <fullName evidence="8">Ras-GEF domain-containing protein</fullName>
    </recommendedName>
</protein>
<feature type="region of interest" description="Disordered" evidence="3">
    <location>
        <begin position="1"/>
        <end position="28"/>
    </location>
</feature>
<feature type="domain" description="N-terminal Ras-GEF" evidence="5">
    <location>
        <begin position="386"/>
        <end position="529"/>
    </location>
</feature>
<feature type="compositionally biased region" description="Basic and acidic residues" evidence="3">
    <location>
        <begin position="88"/>
        <end position="102"/>
    </location>
</feature>
<dbReference type="Pfam" id="PF00618">
    <property type="entry name" value="RasGEF_N"/>
    <property type="match status" value="1"/>
</dbReference>
<feature type="compositionally biased region" description="Polar residues" evidence="3">
    <location>
        <begin position="18"/>
        <end position="28"/>
    </location>
</feature>
<comment type="caution">
    <text evidence="6">The sequence shown here is derived from an EMBL/GenBank/DDBJ whole genome shotgun (WGS) entry which is preliminary data.</text>
</comment>
<feature type="region of interest" description="Disordered" evidence="3">
    <location>
        <begin position="141"/>
        <end position="168"/>
    </location>
</feature>
<dbReference type="VEuPathDB" id="AmoebaDB:NfTy_026310"/>
<dbReference type="Pfam" id="PF00617">
    <property type="entry name" value="RasGEF"/>
    <property type="match status" value="1"/>
</dbReference>
<evidence type="ECO:0000259" key="5">
    <source>
        <dbReference type="PROSITE" id="PS50212"/>
    </source>
</evidence>
<dbReference type="InterPro" id="IPR036964">
    <property type="entry name" value="RASGEF_cat_dom_sf"/>
</dbReference>
<dbReference type="Gene3D" id="1.20.870.10">
    <property type="entry name" value="Son of sevenless (SoS) protein Chain: S domain 1"/>
    <property type="match status" value="1"/>
</dbReference>
<dbReference type="Proteomes" id="UP000444721">
    <property type="component" value="Unassembled WGS sequence"/>
</dbReference>
<evidence type="ECO:0000256" key="2">
    <source>
        <dbReference type="PROSITE-ProRule" id="PRU00168"/>
    </source>
</evidence>
<dbReference type="GO" id="GO:0005886">
    <property type="term" value="C:plasma membrane"/>
    <property type="evidence" value="ECO:0007669"/>
    <property type="project" value="TreeGrafter"/>
</dbReference>
<dbReference type="VEuPathDB" id="AmoebaDB:NF0010390"/>
<feature type="compositionally biased region" description="Low complexity" evidence="3">
    <location>
        <begin position="146"/>
        <end position="162"/>
    </location>
</feature>
<dbReference type="AlphaFoldDB" id="A0A6A5C3M2"/>
<dbReference type="GeneID" id="68107260"/>
<gene>
    <name evidence="6" type="ORF">FDP41_000042</name>
</gene>
<dbReference type="PROSITE" id="PS50009">
    <property type="entry name" value="RASGEF_CAT"/>
    <property type="match status" value="1"/>
</dbReference>
<dbReference type="Gene3D" id="1.10.840.10">
    <property type="entry name" value="Ras guanine-nucleotide exchange factors catalytic domain"/>
    <property type="match status" value="1"/>
</dbReference>
<dbReference type="EMBL" id="VFQX01000001">
    <property type="protein sequence ID" value="KAF0985003.1"/>
    <property type="molecule type" value="Genomic_DNA"/>
</dbReference>
<dbReference type="InterPro" id="IPR001895">
    <property type="entry name" value="RASGEF_cat_dom"/>
</dbReference>
<evidence type="ECO:0000313" key="7">
    <source>
        <dbReference type="Proteomes" id="UP000444721"/>
    </source>
</evidence>
<evidence type="ECO:0000313" key="6">
    <source>
        <dbReference type="EMBL" id="KAF0985003.1"/>
    </source>
</evidence>
<evidence type="ECO:0000259" key="4">
    <source>
        <dbReference type="PROSITE" id="PS50009"/>
    </source>
</evidence>
<feature type="region of interest" description="Disordered" evidence="3">
    <location>
        <begin position="309"/>
        <end position="329"/>
    </location>
</feature>
<keyword evidence="7" id="KW-1185">Reference proteome</keyword>
<dbReference type="OMA" id="CEITITT"/>
<dbReference type="SMART" id="SM00229">
    <property type="entry name" value="RasGEFN"/>
    <property type="match status" value="1"/>
</dbReference>
<dbReference type="PROSITE" id="PS50212">
    <property type="entry name" value="RASGEF_NTER"/>
    <property type="match status" value="1"/>
</dbReference>
<feature type="compositionally biased region" description="Polar residues" evidence="3">
    <location>
        <begin position="954"/>
        <end position="964"/>
    </location>
</feature>
<feature type="compositionally biased region" description="Polar residues" evidence="3">
    <location>
        <begin position="312"/>
        <end position="325"/>
    </location>
</feature>
<dbReference type="PANTHER" id="PTHR23113">
    <property type="entry name" value="GUANINE NUCLEOTIDE EXCHANGE FACTOR"/>
    <property type="match status" value="1"/>
</dbReference>
<dbReference type="SUPFAM" id="SSF48366">
    <property type="entry name" value="Ras GEF"/>
    <property type="match status" value="1"/>
</dbReference>
<evidence type="ECO:0000256" key="3">
    <source>
        <dbReference type="SAM" id="MobiDB-lite"/>
    </source>
</evidence>
<dbReference type="GO" id="GO:0005085">
    <property type="term" value="F:guanyl-nucleotide exchange factor activity"/>
    <property type="evidence" value="ECO:0007669"/>
    <property type="project" value="UniProtKB-KW"/>
</dbReference>
<feature type="domain" description="Ras-GEF" evidence="4">
    <location>
        <begin position="605"/>
        <end position="838"/>
    </location>
</feature>
<dbReference type="SMART" id="SM00147">
    <property type="entry name" value="RasGEF"/>
    <property type="match status" value="1"/>
</dbReference>
<sequence>MFQVSHVDNKHSLRNEDQAVQSTTSTTINNDMSSVHMYSCTATESSTISYQSTDDMMSSECILQSSLFSSSSSHNTTESKTAFFSSTEDSKENATLHQERRQRIMLPHSSSLNDISQMSDEDIKILSNLRRKRHNIVHNDPLASHSQQQTSSNNNTPDTPTTLRSHHNNIHDNNYNYNNTSSSNNNNSININYNSSNNNYETIESAIINNMLQDFTEIINNPLFGEPIELYYFRGIYPAVDSLYETYDYEAASQLLSSGLFDFDAYSGFSFLKKLEETSDTSRKLRKLNPSGGSSNNLLLLSHTHHRKMETAATSSNNPSQSHECSFSSSSSFIHTPSLQQPQQPYEHYFSCIQTKSLEPLFTSEYQEQYQGFNERESNTNIIRDECGTVKAATLDKLIVLLTSNEEFDNQFMQLFLLTYRSFTTSSELLEKLILRYNTPPPEQCILYERENDLERLNVYFENFHTKILKPIRLRVGQIMSFWLQHYYYDFREDSQLKMKLEHFICEEMDGSGMKTLSKSLQSLLHRSSKRRETFKLQQLEEVKLRHEIEGTLNQHFMSTNLIGSNTNNNTSVSSQNPLKKIASLNRLNHSELESLKSTPLWQLEKRMICLQLTLISFRLFEKLRPKEFLNLNWMKENRRKKAPNIYTMINLSNEIGMWVATEILNYEEPKERSIVMKRFIKIASECEKIHNYNTMYDIVSGLNSNPIHRLKKSWELVPEKWRTKFQELVELTSAKKSYAAMRQVLHNHAGQTVLPYIGIFLTDFLFIEEGNSDFTKEGNLINFSKRRLLGQLIRQVQTYQQNSYNIDIIPILHQRLTHLLYRPMEELYEISCKLEAPPAQPKKKKKPLIVYSTEELDDQNSRLNNQQCGNENGDSCRNVSAISTTDSTTSTTCEEKNEKTVTTRTSRAPMCEITITTTSTMVTTSETNGETIVTLELSSGSGSGSDEDPALMTTESHIMNSNY</sequence>
<evidence type="ECO:0008006" key="8">
    <source>
        <dbReference type="Google" id="ProtNLM"/>
    </source>
</evidence>
<name>A0A6A5C3M2_NAEFO</name>
<dbReference type="CDD" id="cd06224">
    <property type="entry name" value="REM"/>
    <property type="match status" value="1"/>
</dbReference>
<feature type="region of interest" description="Disordered" evidence="3">
    <location>
        <begin position="68"/>
        <end position="115"/>
    </location>
</feature>
<dbReference type="InterPro" id="IPR023578">
    <property type="entry name" value="Ras_GEF_dom_sf"/>
</dbReference>
<evidence type="ECO:0000256" key="1">
    <source>
        <dbReference type="ARBA" id="ARBA00022658"/>
    </source>
</evidence>
<accession>A0A6A5C3M2</accession>
<dbReference type="InterPro" id="IPR000651">
    <property type="entry name" value="Ras-like_Gua-exchang_fac_N"/>
</dbReference>
<organism evidence="6 7">
    <name type="scientific">Naegleria fowleri</name>
    <name type="common">Brain eating amoeba</name>
    <dbReference type="NCBI Taxonomy" id="5763"/>
    <lineage>
        <taxon>Eukaryota</taxon>
        <taxon>Discoba</taxon>
        <taxon>Heterolobosea</taxon>
        <taxon>Tetramitia</taxon>
        <taxon>Eutetramitia</taxon>
        <taxon>Vahlkampfiidae</taxon>
        <taxon>Naegleria</taxon>
    </lineage>
</organism>
<dbReference type="CDD" id="cd00155">
    <property type="entry name" value="RasGEF"/>
    <property type="match status" value="1"/>
</dbReference>
<dbReference type="RefSeq" id="XP_044569716.1">
    <property type="nucleotide sequence ID" value="XM_044707588.1"/>
</dbReference>
<feature type="compositionally biased region" description="Polar residues" evidence="3">
    <location>
        <begin position="74"/>
        <end position="87"/>
    </location>
</feature>
<dbReference type="VEuPathDB" id="AmoebaDB:FDP41_000042"/>
<dbReference type="PANTHER" id="PTHR23113:SF370">
    <property type="entry name" value="RAS GUANINE NUCLEOTIDE EXCHANGE FACTOR P"/>
    <property type="match status" value="1"/>
</dbReference>